<keyword evidence="3" id="KW-1185">Reference proteome</keyword>
<reference evidence="2 3" key="1">
    <citation type="submission" date="2019-04" db="EMBL/GenBank/DDBJ databases">
        <title>Draft genome of the big-headed turtle Platysternon megacephalum.</title>
        <authorList>
            <person name="Gong S."/>
        </authorList>
    </citation>
    <scope>NUCLEOTIDE SEQUENCE [LARGE SCALE GENOMIC DNA]</scope>
    <source>
        <strain evidence="2">DO16091913</strain>
        <tissue evidence="2">Muscle</tissue>
    </source>
</reference>
<protein>
    <submittedName>
        <fullName evidence="2">Cytochrome protein</fullName>
    </submittedName>
</protein>
<dbReference type="Proteomes" id="UP000297703">
    <property type="component" value="Unassembled WGS sequence"/>
</dbReference>
<evidence type="ECO:0000256" key="1">
    <source>
        <dbReference type="SAM" id="MobiDB-lite"/>
    </source>
</evidence>
<name>A0A4D9E0X9_9SAUR</name>
<dbReference type="AlphaFoldDB" id="A0A4D9E0X9"/>
<feature type="compositionally biased region" description="Basic and acidic residues" evidence="1">
    <location>
        <begin position="46"/>
        <end position="62"/>
    </location>
</feature>
<accession>A0A4D9E0X9</accession>
<organism evidence="2 3">
    <name type="scientific">Platysternon megacephalum</name>
    <name type="common">big-headed turtle</name>
    <dbReference type="NCBI Taxonomy" id="55544"/>
    <lineage>
        <taxon>Eukaryota</taxon>
        <taxon>Metazoa</taxon>
        <taxon>Chordata</taxon>
        <taxon>Craniata</taxon>
        <taxon>Vertebrata</taxon>
        <taxon>Euteleostomi</taxon>
        <taxon>Archelosauria</taxon>
        <taxon>Testudinata</taxon>
        <taxon>Testudines</taxon>
        <taxon>Cryptodira</taxon>
        <taxon>Durocryptodira</taxon>
        <taxon>Testudinoidea</taxon>
        <taxon>Platysternidae</taxon>
        <taxon>Platysternon</taxon>
    </lineage>
</organism>
<reference evidence="2 3" key="2">
    <citation type="submission" date="2019-04" db="EMBL/GenBank/DDBJ databases">
        <title>The genome sequence of big-headed turtle.</title>
        <authorList>
            <person name="Gong S."/>
        </authorList>
    </citation>
    <scope>NUCLEOTIDE SEQUENCE [LARGE SCALE GENOMIC DNA]</scope>
    <source>
        <strain evidence="2">DO16091913</strain>
        <tissue evidence="2">Muscle</tissue>
    </source>
</reference>
<evidence type="ECO:0000313" key="2">
    <source>
        <dbReference type="EMBL" id="TFK00844.1"/>
    </source>
</evidence>
<evidence type="ECO:0000313" key="3">
    <source>
        <dbReference type="Proteomes" id="UP000297703"/>
    </source>
</evidence>
<comment type="caution">
    <text evidence="2">The sequence shown here is derived from an EMBL/GenBank/DDBJ whole genome shotgun (WGS) entry which is preliminary data.</text>
</comment>
<dbReference type="EMBL" id="QXTE01000253">
    <property type="protein sequence ID" value="TFK00844.1"/>
    <property type="molecule type" value="Genomic_DNA"/>
</dbReference>
<feature type="region of interest" description="Disordered" evidence="1">
    <location>
        <begin position="1"/>
        <end position="81"/>
    </location>
</feature>
<proteinExistence type="predicted"/>
<gene>
    <name evidence="2" type="ORF">DR999_PMT16973</name>
</gene>
<sequence length="135" mass="14567">MTGSQRGNRVLQVGGRGRHIVPEHRPPAGSHRPLTAASSHLGDGAAARERELRNGDLERESPLRLSDVLEDTSPPPEMGPVLRSLGLQAATRSSPSRHCALICIHQCSDSLRQQLNPLCWAVTVWGFPAPGNENS</sequence>